<evidence type="ECO:0000256" key="4">
    <source>
        <dbReference type="ARBA" id="ARBA00022692"/>
    </source>
</evidence>
<organism evidence="9 11">
    <name type="scientific">Cercospora beticola</name>
    <name type="common">Sugarbeet leaf spot fungus</name>
    <dbReference type="NCBI Taxonomy" id="122368"/>
    <lineage>
        <taxon>Eukaryota</taxon>
        <taxon>Fungi</taxon>
        <taxon>Dikarya</taxon>
        <taxon>Ascomycota</taxon>
        <taxon>Pezizomycotina</taxon>
        <taxon>Dothideomycetes</taxon>
        <taxon>Dothideomycetidae</taxon>
        <taxon>Mycosphaerellales</taxon>
        <taxon>Mycosphaerellaceae</taxon>
        <taxon>Cercospora</taxon>
    </lineage>
</organism>
<reference evidence="10 12" key="2">
    <citation type="submission" date="2023-09" db="EMBL/GenBank/DDBJ databases">
        <title>Complete-Gapless Cercospora beticola genome.</title>
        <authorList>
            <person name="Wyatt N.A."/>
            <person name="Spanner R.E."/>
            <person name="Bolton M.D."/>
        </authorList>
    </citation>
    <scope>NUCLEOTIDE SEQUENCE [LARGE SCALE GENOMIC DNA]</scope>
    <source>
        <strain evidence="10">Cb09-40</strain>
    </source>
</reference>
<dbReference type="EMBL" id="CP134187">
    <property type="protein sequence ID" value="WPB01411.1"/>
    <property type="molecule type" value="Genomic_DNA"/>
</dbReference>
<keyword evidence="3" id="KW-0813">Transport</keyword>
<dbReference type="EMBL" id="LKMD01000105">
    <property type="protein sequence ID" value="PIA93095.1"/>
    <property type="molecule type" value="Genomic_DNA"/>
</dbReference>
<feature type="transmembrane region" description="Helical" evidence="8">
    <location>
        <begin position="218"/>
        <end position="236"/>
    </location>
</feature>
<evidence type="ECO:0000313" key="11">
    <source>
        <dbReference type="Proteomes" id="UP000230605"/>
    </source>
</evidence>
<dbReference type="Pfam" id="PF00860">
    <property type="entry name" value="Xan_ur_permease"/>
    <property type="match status" value="1"/>
</dbReference>
<evidence type="ECO:0000256" key="3">
    <source>
        <dbReference type="ARBA" id="ARBA00022448"/>
    </source>
</evidence>
<feature type="transmembrane region" description="Helical" evidence="8">
    <location>
        <begin position="489"/>
        <end position="512"/>
    </location>
</feature>
<feature type="transmembrane region" description="Helical" evidence="8">
    <location>
        <begin position="304"/>
        <end position="323"/>
    </location>
</feature>
<dbReference type="Proteomes" id="UP000230605">
    <property type="component" value="Chromosome 4"/>
</dbReference>
<keyword evidence="12" id="KW-1185">Reference proteome</keyword>
<dbReference type="Proteomes" id="UP001302367">
    <property type="component" value="Chromosome 4"/>
</dbReference>
<dbReference type="AlphaFoldDB" id="A0A2G5HKQ0"/>
<evidence type="ECO:0000256" key="2">
    <source>
        <dbReference type="ARBA" id="ARBA00008821"/>
    </source>
</evidence>
<evidence type="ECO:0000256" key="1">
    <source>
        <dbReference type="ARBA" id="ARBA00004141"/>
    </source>
</evidence>
<dbReference type="OrthoDB" id="1641903at2759"/>
<keyword evidence="5 8" id="KW-1133">Transmembrane helix</keyword>
<dbReference type="GO" id="GO:0000324">
    <property type="term" value="C:fungal-type vacuole"/>
    <property type="evidence" value="ECO:0007669"/>
    <property type="project" value="TreeGrafter"/>
</dbReference>
<reference evidence="9 11" key="1">
    <citation type="submission" date="2015-10" db="EMBL/GenBank/DDBJ databases">
        <title>The cercosporin biosynthetic gene cluster was horizontally transferred to several fungal lineages and shown to be expanded in Cercospora beticola based on microsynteny with recipient genomes.</title>
        <authorList>
            <person name="De Jonge R."/>
            <person name="Ebert M.K."/>
            <person name="Suttle J.C."/>
            <person name="Jurick Ii W.M."/>
            <person name="Secor G.A."/>
            <person name="Thomma B.P."/>
            <person name="Van De Peer Y."/>
            <person name="Bolton M.D."/>
        </authorList>
    </citation>
    <scope>NUCLEOTIDE SEQUENCE [LARGE SCALE GENOMIC DNA]</scope>
    <source>
        <strain evidence="9 11">09-40</strain>
    </source>
</reference>
<dbReference type="GO" id="GO:0005886">
    <property type="term" value="C:plasma membrane"/>
    <property type="evidence" value="ECO:0007669"/>
    <property type="project" value="TreeGrafter"/>
</dbReference>
<feature type="transmembrane region" description="Helical" evidence="8">
    <location>
        <begin position="430"/>
        <end position="452"/>
    </location>
</feature>
<keyword evidence="6 8" id="KW-0472">Membrane</keyword>
<feature type="transmembrane region" description="Helical" evidence="8">
    <location>
        <begin position="142"/>
        <end position="170"/>
    </location>
</feature>
<dbReference type="NCBIfam" id="TIGR00801">
    <property type="entry name" value="ncs2"/>
    <property type="match status" value="1"/>
</dbReference>
<proteinExistence type="inferred from homology"/>
<feature type="transmembrane region" description="Helical" evidence="8">
    <location>
        <begin position="77"/>
        <end position="100"/>
    </location>
</feature>
<evidence type="ECO:0000256" key="6">
    <source>
        <dbReference type="ARBA" id="ARBA00023136"/>
    </source>
</evidence>
<comment type="similarity">
    <text evidence="2">Belongs to the nucleobase:cation symporter-2 (NCS2) (TC 2.A.40) family.</text>
</comment>
<dbReference type="PANTHER" id="PTHR42810:SF2">
    <property type="entry name" value="PURINE PERMEASE C1399.01C-RELATED"/>
    <property type="match status" value="1"/>
</dbReference>
<name>A0A2G5HKQ0_CERBT</name>
<dbReference type="InterPro" id="IPR006042">
    <property type="entry name" value="Xan_ur_permease"/>
</dbReference>
<feature type="transmembrane region" description="Helical" evidence="8">
    <location>
        <begin position="335"/>
        <end position="360"/>
    </location>
</feature>
<feature type="transmembrane region" description="Helical" evidence="8">
    <location>
        <begin position="273"/>
        <end position="292"/>
    </location>
</feature>
<feature type="transmembrane region" description="Helical" evidence="8">
    <location>
        <begin position="524"/>
        <end position="550"/>
    </location>
</feature>
<dbReference type="GO" id="GO:0042907">
    <property type="term" value="F:xanthine transmembrane transporter activity"/>
    <property type="evidence" value="ECO:0007669"/>
    <property type="project" value="TreeGrafter"/>
</dbReference>
<evidence type="ECO:0000256" key="5">
    <source>
        <dbReference type="ARBA" id="ARBA00022989"/>
    </source>
</evidence>
<keyword evidence="4 8" id="KW-0812">Transmembrane</keyword>
<protein>
    <submittedName>
        <fullName evidence="9">Purine permease</fullName>
    </submittedName>
</protein>
<evidence type="ECO:0000313" key="10">
    <source>
        <dbReference type="EMBL" id="WPB01411.1"/>
    </source>
</evidence>
<feature type="transmembrane region" description="Helical" evidence="8">
    <location>
        <begin position="458"/>
        <end position="477"/>
    </location>
</feature>
<feature type="region of interest" description="Disordered" evidence="7">
    <location>
        <begin position="554"/>
        <end position="590"/>
    </location>
</feature>
<dbReference type="PANTHER" id="PTHR42810">
    <property type="entry name" value="PURINE PERMEASE C1399.01C-RELATED"/>
    <property type="match status" value="1"/>
</dbReference>
<evidence type="ECO:0000256" key="8">
    <source>
        <dbReference type="SAM" id="Phobius"/>
    </source>
</evidence>
<sequence length="590" mass="63446">MSSQDYVKDDHPDQIIPSKTRRQTWSDRRRALVKAFTTREGLIGNYDYAFLFTPNVPFMKRSRRAAPFFGLNDHMPVFLALLLGLQHALAMLAGIIAPPIILSGAANFEPEVQNYLVSTALIVCAILSSIQISRFHIWRTPYYLGTGLISVVGVSFSTIPVATGALSQMYQTGYCPTAADGTQLPCPRGYGAILGTQCICALLEVGLSFMPPKWLKKIFPPLVTGPTVLLIGVALIRTGMTNWAGGTGDCSSRPESGLNQLCPTINAPHPLPWGSAEFIGLGFLVFVTIILCERFGAPIMKSCSVVLGLLVGCIVAAACGYFDRSGIDAAPVASFIWVHTFPLSVYGPLVLPLLAVYIVLTMEAIGDVTATCDVSRLQVDGPMFDSRIQGGVLADGINGLLAGLCTITPMSVFAQNNGVIALTRCANRKAGYACCLWLLIMGIFAKFAAALVSIPSSVLGGMTTFLFSAVAAAGVRIMSTMPWTRRNRFILTAAFTLGFGATLVPEWFSYVFTYSGDNRALLGFFNAISLVMETGFAIAAFVSLILNLALPEEDEDMETPELTANTADEQDDREEWDRIQGAKTASGTKA</sequence>
<comment type="subcellular location">
    <subcellularLocation>
        <location evidence="1">Membrane</location>
        <topology evidence="1">Multi-pass membrane protein</topology>
    </subcellularLocation>
</comment>
<evidence type="ECO:0000313" key="12">
    <source>
        <dbReference type="Proteomes" id="UP001302367"/>
    </source>
</evidence>
<dbReference type="PROSITE" id="PS01116">
    <property type="entry name" value="XANTH_URACIL_PERMASE"/>
    <property type="match status" value="1"/>
</dbReference>
<feature type="transmembrane region" description="Helical" evidence="8">
    <location>
        <begin position="190"/>
        <end position="211"/>
    </location>
</feature>
<feature type="transmembrane region" description="Helical" evidence="8">
    <location>
        <begin position="112"/>
        <end position="130"/>
    </location>
</feature>
<evidence type="ECO:0000256" key="7">
    <source>
        <dbReference type="SAM" id="MobiDB-lite"/>
    </source>
</evidence>
<dbReference type="InterPro" id="IPR006043">
    <property type="entry name" value="NCS2"/>
</dbReference>
<accession>A0A2G5HKQ0</accession>
<evidence type="ECO:0000313" key="9">
    <source>
        <dbReference type="EMBL" id="PIA93095.1"/>
    </source>
</evidence>
<gene>
    <name evidence="9" type="ORF">CB0940_04193</name>
    <name evidence="10" type="ORF">RHO25_006037</name>
</gene>